<evidence type="ECO:0000313" key="3">
    <source>
        <dbReference type="Proteomes" id="UP000035368"/>
    </source>
</evidence>
<dbReference type="GO" id="GO:0004386">
    <property type="term" value="F:helicase activity"/>
    <property type="evidence" value="ECO:0007669"/>
    <property type="project" value="UniProtKB-KW"/>
</dbReference>
<keyword evidence="2" id="KW-0067">ATP-binding</keyword>
<dbReference type="KEGG" id="cei:CEPID_01455"/>
<accession>A0A0G3GTN6</accession>
<keyword evidence="2" id="KW-0378">Hydrolase</keyword>
<feature type="transmembrane region" description="Helical" evidence="1">
    <location>
        <begin position="15"/>
        <end position="40"/>
    </location>
</feature>
<keyword evidence="1" id="KW-1133">Transmembrane helix</keyword>
<dbReference type="STRING" id="1050174.CEPID_01455"/>
<sequence length="108" mass="11084">MMRHWLLDDRGNLTIVSAAISAAVLSIFGIAAFAAGMVVATHRAQVAADLSAVAGAWAVYADQAGCEVARTVAGENKARQVSCVVKGGDVHTTVEVRGRHATAKAGPL</sequence>
<dbReference type="InterPro" id="IPR021202">
    <property type="entry name" value="Rv3654c-like"/>
</dbReference>
<keyword evidence="3" id="KW-1185">Reference proteome</keyword>
<dbReference type="PATRIC" id="fig|1050174.4.peg.296"/>
<gene>
    <name evidence="2" type="ORF">CEPID_01455</name>
</gene>
<dbReference type="NCBIfam" id="TIGR03816">
    <property type="entry name" value="tadE_like_DECH"/>
    <property type="match status" value="1"/>
</dbReference>
<organism evidence="2 3">
    <name type="scientific">Corynebacterium epidermidicanis</name>
    <dbReference type="NCBI Taxonomy" id="1050174"/>
    <lineage>
        <taxon>Bacteria</taxon>
        <taxon>Bacillati</taxon>
        <taxon>Actinomycetota</taxon>
        <taxon>Actinomycetes</taxon>
        <taxon>Mycobacteriales</taxon>
        <taxon>Corynebacteriaceae</taxon>
        <taxon>Corynebacterium</taxon>
    </lineage>
</organism>
<keyword evidence="2" id="KW-0347">Helicase</keyword>
<keyword evidence="2" id="KW-0547">Nucleotide-binding</keyword>
<keyword evidence="1" id="KW-0472">Membrane</keyword>
<dbReference type="Proteomes" id="UP000035368">
    <property type="component" value="Chromosome"/>
</dbReference>
<dbReference type="AlphaFoldDB" id="A0A0G3GTN6"/>
<dbReference type="EMBL" id="CP011541">
    <property type="protein sequence ID" value="AKK02177.1"/>
    <property type="molecule type" value="Genomic_DNA"/>
</dbReference>
<dbReference type="OrthoDB" id="10011531at2"/>
<reference evidence="2 3" key="1">
    <citation type="submission" date="2015-05" db="EMBL/GenBank/DDBJ databases">
        <title>Complete genome sequence of Corynebacterium epidermidicanis DSM 45586, isolated from the skin of a dog suffering from pruritus.</title>
        <authorList>
            <person name="Ruckert C."/>
            <person name="Albersmeier A."/>
            <person name="Winkler A."/>
            <person name="Tauch A."/>
        </authorList>
    </citation>
    <scope>NUCLEOTIDE SEQUENCE [LARGE SCALE GENOMIC DNA]</scope>
    <source>
        <strain evidence="2 3">DSM 45586</strain>
    </source>
</reference>
<evidence type="ECO:0000313" key="2">
    <source>
        <dbReference type="EMBL" id="AKK02177.1"/>
    </source>
</evidence>
<keyword evidence="1" id="KW-0812">Transmembrane</keyword>
<name>A0A0G3GTN6_9CORY</name>
<dbReference type="RefSeq" id="WP_047239442.1">
    <property type="nucleotide sequence ID" value="NZ_CP011541.1"/>
</dbReference>
<protein>
    <submittedName>
        <fullName evidence="2">Helicase/secretion neighborhood TadE-like protein</fullName>
    </submittedName>
</protein>
<evidence type="ECO:0000256" key="1">
    <source>
        <dbReference type="SAM" id="Phobius"/>
    </source>
</evidence>
<proteinExistence type="predicted"/>